<keyword evidence="2" id="KW-1185">Reference proteome</keyword>
<protein>
    <submittedName>
        <fullName evidence="1">Uncharacterized protein</fullName>
    </submittedName>
</protein>
<dbReference type="OrthoDB" id="2579188at2"/>
<name>M9LR87_PAEPP</name>
<evidence type="ECO:0000313" key="2">
    <source>
        <dbReference type="Proteomes" id="UP000029453"/>
    </source>
</evidence>
<sequence>MPLVPIQRLTSSTTNVVSAPDRVTAVNSLLAGAAANVVNVGNAPTIWPQLAKFDNDNTLFAAAPNPQFVWTQPTFIPGETHGFAAVSVTIPLTVGVINEFLIALTVFADNAVTARVQAFSSLGIDLIPVPGLDVDLNAGSLNPVTGITTDVANPYNWQNVRFYSIPASLGLITLNLGVRFVFSFQVTNYLTNGAINTAGLAFAADIYHNPLIIV</sequence>
<organism evidence="1 2">
    <name type="scientific">Paenibacillus popilliae ATCC 14706</name>
    <dbReference type="NCBI Taxonomy" id="1212764"/>
    <lineage>
        <taxon>Bacteria</taxon>
        <taxon>Bacillati</taxon>
        <taxon>Bacillota</taxon>
        <taxon>Bacilli</taxon>
        <taxon>Bacillales</taxon>
        <taxon>Paenibacillaceae</taxon>
        <taxon>Paenibacillus</taxon>
    </lineage>
</organism>
<dbReference type="EMBL" id="BALG01000247">
    <property type="protein sequence ID" value="GAC43751.1"/>
    <property type="molecule type" value="Genomic_DNA"/>
</dbReference>
<proteinExistence type="predicted"/>
<reference evidence="1 2" key="1">
    <citation type="submission" date="2012-10" db="EMBL/GenBank/DDBJ databases">
        <title>Draft Genome Sequence of Paenibacillus popilliae ATCC 14706T.</title>
        <authorList>
            <person name="Iiyama K."/>
            <person name="Mori K."/>
            <person name="Mon H."/>
            <person name="Chieda Y."/>
            <person name="Lee J.M."/>
            <person name="Kusakabe T."/>
            <person name="Tashiro K."/>
            <person name="Asano S."/>
            <person name="Yasunaga-Aoki C."/>
            <person name="Shimizu S."/>
        </authorList>
    </citation>
    <scope>NUCLEOTIDE SEQUENCE [LARGE SCALE GENOMIC DNA]</scope>
    <source>
        <strain evidence="1 2">ATCC 14706</strain>
    </source>
</reference>
<accession>M9LR87</accession>
<gene>
    <name evidence="1" type="ORF">PPOP_3151</name>
</gene>
<dbReference type="AlphaFoldDB" id="M9LR87"/>
<dbReference type="Proteomes" id="UP000029453">
    <property type="component" value="Unassembled WGS sequence"/>
</dbReference>
<dbReference type="RefSeq" id="WP_006287451.1">
    <property type="nucleotide sequence ID" value="NZ_BALG01000247.1"/>
</dbReference>
<evidence type="ECO:0000313" key="1">
    <source>
        <dbReference type="EMBL" id="GAC43751.1"/>
    </source>
</evidence>
<comment type="caution">
    <text evidence="1">The sequence shown here is derived from an EMBL/GenBank/DDBJ whole genome shotgun (WGS) entry which is preliminary data.</text>
</comment>